<evidence type="ECO:0000256" key="1">
    <source>
        <dbReference type="ARBA" id="ARBA00005054"/>
    </source>
</evidence>
<dbReference type="GO" id="GO:0005829">
    <property type="term" value="C:cytosol"/>
    <property type="evidence" value="ECO:0007669"/>
    <property type="project" value="TreeGrafter"/>
</dbReference>
<keyword evidence="3 4" id="KW-0658">Purine biosynthesis</keyword>
<accession>A0A3G6J9E2</accession>
<dbReference type="CDD" id="cd08645">
    <property type="entry name" value="FMT_core_GART"/>
    <property type="match status" value="1"/>
</dbReference>
<organism evidence="6 7">
    <name type="scientific">Corynebacterium choanae</name>
    <dbReference type="NCBI Taxonomy" id="1862358"/>
    <lineage>
        <taxon>Bacteria</taxon>
        <taxon>Bacillati</taxon>
        <taxon>Actinomycetota</taxon>
        <taxon>Actinomycetes</taxon>
        <taxon>Mycobacteriales</taxon>
        <taxon>Corynebacteriaceae</taxon>
        <taxon>Corynebacterium</taxon>
    </lineage>
</organism>
<dbReference type="SUPFAM" id="SSF53328">
    <property type="entry name" value="Formyltransferase"/>
    <property type="match status" value="1"/>
</dbReference>
<comment type="pathway">
    <text evidence="1 4">Purine metabolism; IMP biosynthesis via de novo pathway; N(2)-formyl-N(1)-(5-phospho-D-ribosyl)glycinamide from N(1)-(5-phospho-D-ribosyl)glycinamide (10-formyl THF route): step 1/1.</text>
</comment>
<dbReference type="InterPro" id="IPR002376">
    <property type="entry name" value="Formyl_transf_N"/>
</dbReference>
<dbReference type="Gene3D" id="3.40.50.170">
    <property type="entry name" value="Formyl transferase, N-terminal domain"/>
    <property type="match status" value="1"/>
</dbReference>
<keyword evidence="2 4" id="KW-0808">Transferase</keyword>
<dbReference type="AlphaFoldDB" id="A0A3G6J9E2"/>
<comment type="catalytic activity">
    <reaction evidence="4">
        <text>N(1)-(5-phospho-beta-D-ribosyl)glycinamide + (6R)-10-formyltetrahydrofolate = N(2)-formyl-N(1)-(5-phospho-beta-D-ribosyl)glycinamide + (6S)-5,6,7,8-tetrahydrofolate + H(+)</text>
        <dbReference type="Rhea" id="RHEA:15053"/>
        <dbReference type="ChEBI" id="CHEBI:15378"/>
        <dbReference type="ChEBI" id="CHEBI:57453"/>
        <dbReference type="ChEBI" id="CHEBI:143788"/>
        <dbReference type="ChEBI" id="CHEBI:147286"/>
        <dbReference type="ChEBI" id="CHEBI:195366"/>
        <dbReference type="EC" id="2.1.2.2"/>
    </reaction>
</comment>
<dbReference type="InterPro" id="IPR004607">
    <property type="entry name" value="GART"/>
</dbReference>
<evidence type="ECO:0000256" key="3">
    <source>
        <dbReference type="ARBA" id="ARBA00022755"/>
    </source>
</evidence>
<dbReference type="Pfam" id="PF00551">
    <property type="entry name" value="Formyl_trans_N"/>
    <property type="match status" value="1"/>
</dbReference>
<dbReference type="GO" id="GO:0006189">
    <property type="term" value="P:'de novo' IMP biosynthetic process"/>
    <property type="evidence" value="ECO:0007669"/>
    <property type="project" value="UniProtKB-UniRule"/>
</dbReference>
<comment type="function">
    <text evidence="4">Catalyzes the transfer of a formyl group from 10-formyltetrahydrofolate to 5-phospho-ribosyl-glycinamide (GAR), producing 5-phospho-ribosyl-N-formylglycinamide (FGAR) and tetrahydrofolate.</text>
</comment>
<evidence type="ECO:0000259" key="5">
    <source>
        <dbReference type="Pfam" id="PF00551"/>
    </source>
</evidence>
<dbReference type="NCBIfam" id="TIGR00639">
    <property type="entry name" value="PurN"/>
    <property type="match status" value="1"/>
</dbReference>
<dbReference type="UniPathway" id="UPA00074">
    <property type="reaction ID" value="UER00126"/>
</dbReference>
<dbReference type="PANTHER" id="PTHR43369:SF2">
    <property type="entry name" value="PHOSPHORIBOSYLGLYCINAMIDE FORMYLTRANSFERASE"/>
    <property type="match status" value="1"/>
</dbReference>
<protein>
    <recommendedName>
        <fullName evidence="4">Phosphoribosylglycinamide formyltransferase</fullName>
        <ecNumber evidence="4">2.1.2.2</ecNumber>
    </recommendedName>
    <alternativeName>
        <fullName evidence="4">5'-phosphoribosylglycinamide transformylase</fullName>
    </alternativeName>
    <alternativeName>
        <fullName evidence="4">GAR transformylase</fullName>
        <shortName evidence="4">GART</shortName>
    </alternativeName>
</protein>
<dbReference type="KEGG" id="ccho:CCHOA_03290"/>
<dbReference type="EC" id="2.1.2.2" evidence="4"/>
<feature type="active site" description="Proton donor" evidence="4">
    <location>
        <position position="114"/>
    </location>
</feature>
<proteinExistence type="inferred from homology"/>
<reference evidence="6 7" key="1">
    <citation type="submission" date="2018-11" db="EMBL/GenBank/DDBJ databases">
        <authorList>
            <person name="Kleinhagauer T."/>
            <person name="Glaeser S.P."/>
            <person name="Spergser J."/>
            <person name="Ruckert C."/>
            <person name="Kaempfer P."/>
            <person name="Busse H.-J."/>
        </authorList>
    </citation>
    <scope>NUCLEOTIDE SEQUENCE [LARGE SCALE GENOMIC DNA]</scope>
    <source>
        <strain evidence="6 7">200CH</strain>
    </source>
</reference>
<evidence type="ECO:0000313" key="7">
    <source>
        <dbReference type="Proteomes" id="UP000269019"/>
    </source>
</evidence>
<dbReference type="GO" id="GO:0004644">
    <property type="term" value="F:phosphoribosylglycinamide formyltransferase activity"/>
    <property type="evidence" value="ECO:0007669"/>
    <property type="project" value="UniProtKB-UniRule"/>
</dbReference>
<gene>
    <name evidence="4 6" type="primary">purN</name>
    <name evidence="6" type="ORF">CCHOA_03290</name>
</gene>
<dbReference type="InterPro" id="IPR036477">
    <property type="entry name" value="Formyl_transf_N_sf"/>
</dbReference>
<comment type="similarity">
    <text evidence="4">Belongs to the GART family.</text>
</comment>
<comment type="caution">
    <text evidence="4">Lacks conserved residue(s) required for the propagation of feature annotation.</text>
</comment>
<dbReference type="OrthoDB" id="9806170at2"/>
<keyword evidence="7" id="KW-1185">Reference proteome</keyword>
<feature type="binding site" evidence="4">
    <location>
        <position position="112"/>
    </location>
    <ligand>
        <name>(6R)-10-formyltetrahydrofolate</name>
        <dbReference type="ChEBI" id="CHEBI:195366"/>
    </ligand>
</feature>
<evidence type="ECO:0000313" key="6">
    <source>
        <dbReference type="EMBL" id="AZA13070.1"/>
    </source>
</evidence>
<sequence>MTLVEAQSTPTPIVVLASGVGSLLQAIINAQGASYQVVAVVCDRQCPAVDIAAAHNIPAQVHPLVPGADRDRWNEQLADMIAAYSPQLVVSAGFMKILGSAVINRFPRSIINTHPALLPKFPGAHAVRDALEAQATETGCTVHIVDEGVDTGPVIAQRVVPIVPGDTEASLHERIKTEERALIVEVLSGDISWQ</sequence>
<dbReference type="RefSeq" id="WP_123926697.1">
    <property type="nucleotide sequence ID" value="NZ_CP033896.1"/>
</dbReference>
<evidence type="ECO:0000256" key="2">
    <source>
        <dbReference type="ARBA" id="ARBA00022679"/>
    </source>
</evidence>
<dbReference type="PANTHER" id="PTHR43369">
    <property type="entry name" value="PHOSPHORIBOSYLGLYCINAMIDE FORMYLTRANSFERASE"/>
    <property type="match status" value="1"/>
</dbReference>
<feature type="site" description="Raises pKa of active site His" evidence="4">
    <location>
        <position position="150"/>
    </location>
</feature>
<dbReference type="EMBL" id="CP033896">
    <property type="protein sequence ID" value="AZA13070.1"/>
    <property type="molecule type" value="Genomic_DNA"/>
</dbReference>
<feature type="binding site" evidence="4">
    <location>
        <position position="70"/>
    </location>
    <ligand>
        <name>(6R)-10-formyltetrahydrofolate</name>
        <dbReference type="ChEBI" id="CHEBI:195366"/>
    </ligand>
</feature>
<feature type="binding site" evidence="4">
    <location>
        <begin position="95"/>
        <end position="98"/>
    </location>
    <ligand>
        <name>(6R)-10-formyltetrahydrofolate</name>
        <dbReference type="ChEBI" id="CHEBI:195366"/>
    </ligand>
</feature>
<dbReference type="HAMAP" id="MF_01930">
    <property type="entry name" value="PurN"/>
    <property type="match status" value="1"/>
</dbReference>
<name>A0A3G6J9E2_9CORY</name>
<evidence type="ECO:0000256" key="4">
    <source>
        <dbReference type="HAMAP-Rule" id="MF_01930"/>
    </source>
</evidence>
<dbReference type="Proteomes" id="UP000269019">
    <property type="component" value="Chromosome"/>
</dbReference>
<feature type="domain" description="Formyl transferase N-terminal" evidence="5">
    <location>
        <begin position="13"/>
        <end position="187"/>
    </location>
</feature>